<name>A0A8J6JP92_ELECQ</name>
<keyword evidence="10" id="KW-0460">Magnesium</keyword>
<dbReference type="Pfam" id="PF22600">
    <property type="entry name" value="MTPAP-like_central"/>
    <property type="match status" value="1"/>
</dbReference>
<keyword evidence="9" id="KW-0067">ATP-binding</keyword>
<dbReference type="Gene3D" id="1.10.1410.10">
    <property type="match status" value="1"/>
</dbReference>
<dbReference type="SUPFAM" id="SSF81631">
    <property type="entry name" value="PAP/OAS1 substrate-binding domain"/>
    <property type="match status" value="1"/>
</dbReference>
<dbReference type="Pfam" id="PF12874">
    <property type="entry name" value="zf-met"/>
    <property type="match status" value="1"/>
</dbReference>
<comment type="cofactor">
    <cofactor evidence="2">
        <name>Mg(2+)</name>
        <dbReference type="ChEBI" id="CHEBI:18420"/>
    </cofactor>
</comment>
<evidence type="ECO:0000259" key="16">
    <source>
        <dbReference type="PROSITE" id="PS50102"/>
    </source>
</evidence>
<keyword evidence="6" id="KW-0548">Nucleotidyltransferase</keyword>
<dbReference type="FunFam" id="3.30.70.330:FF:000305">
    <property type="entry name" value="speckle targeted PIP5K1A-regulated poly(A) polymerase"/>
    <property type="match status" value="1"/>
</dbReference>
<evidence type="ECO:0000256" key="1">
    <source>
        <dbReference type="ARBA" id="ARBA00001936"/>
    </source>
</evidence>
<feature type="domain" description="RRM" evidence="16">
    <location>
        <begin position="64"/>
        <end position="136"/>
    </location>
</feature>
<feature type="compositionally biased region" description="Basic and acidic residues" evidence="15">
    <location>
        <begin position="687"/>
        <end position="703"/>
    </location>
</feature>
<sequence length="848" mass="94076">MAAVENGGDSQIPADVRATDRGGYRCLLCGVSIPNRPSLDDHLQGRRHKRLCEERDKRQQQQERSVFVSGFSKDISKEQIKEIFDGISPVKNIVMDKDRGLYAIVEFESQDGVCLALSQTNITLEGHRLKVKPREKKEFKKKQGGTHRSLQPPDPETLSKQLIRCTNVEDQVKNLVSLCSPSHHESRLRELLLSLLRETFTEFFPGCQLLPFGSSVNGFEVSGCDLDLHLELSDNKQEKEDPNIGDGSVEVKMEDIGKHLSGENDDKEMEEDTSSNEDGKESTMQVTEGEEDDNENITPGLSLHGLSHEEILDVVERVLRQCVPGVHGVQNVPSARRPVIRFQHKTSGLRGDITLNNRLALRNSSYLRLCSDLDPRVPQLVYTVRYWARVQHLAGNPLGGGPLLNNYALTLLVIFFLQTRSPPVIPSLSHLRQVAGEFYRTTYCVHCGSRSVTVIEAILLLAVEDSSHVIDGWDCSFVSDSTRFPVSENQQSLSCLLSEFFLYFSSLDLHSNILCPNDGCLVPIPISSPPPSWTEGFRLSFLNVQDPFELNHNVCGNVSSRIARRFSTQCLAASKTCRTPLYQQRSSFRPWGVTLLIQPSAPEGGIAEGTDISISTGKASLKDVSVAVKTVLVDVLLCSCKQDSGKVDVGVEDSLESENEVPRVGELIIDDDGTERTAETTGTGGIKNERKRGSPGDMKADSPKRKRIKEDDEDCVNEQHKKVSEKVLYKKGKASKALKRPTEDVLSMKIDVWHQVWEGRRKVRRSMQGQVAKGIKLETAVSQALSAGTMEGSGPLMQITIRTQPGSEGNAILHLSPDCDDCGCSAIFFHFLNNFLPRMVEEVLSGKD</sequence>
<dbReference type="SUPFAM" id="SSF81301">
    <property type="entry name" value="Nucleotidyltransferase"/>
    <property type="match status" value="1"/>
</dbReference>
<dbReference type="EMBL" id="WNTK01000552">
    <property type="protein sequence ID" value="KAG9469353.1"/>
    <property type="molecule type" value="Genomic_DNA"/>
</dbReference>
<dbReference type="InterPro" id="IPR043519">
    <property type="entry name" value="NT_sf"/>
</dbReference>
<organism evidence="17 18">
    <name type="scientific">Eleutherodactylus coqui</name>
    <name type="common">Puerto Rican coqui</name>
    <dbReference type="NCBI Taxonomy" id="57060"/>
    <lineage>
        <taxon>Eukaryota</taxon>
        <taxon>Metazoa</taxon>
        <taxon>Chordata</taxon>
        <taxon>Craniata</taxon>
        <taxon>Vertebrata</taxon>
        <taxon>Euteleostomi</taxon>
        <taxon>Amphibia</taxon>
        <taxon>Batrachia</taxon>
        <taxon>Anura</taxon>
        <taxon>Neobatrachia</taxon>
        <taxon>Hyloidea</taxon>
        <taxon>Eleutherodactylidae</taxon>
        <taxon>Eleutherodactylinae</taxon>
        <taxon>Eleutherodactylus</taxon>
        <taxon>Eleutherodactylus</taxon>
    </lineage>
</organism>
<dbReference type="Gene3D" id="3.30.460.10">
    <property type="entry name" value="Beta Polymerase, domain 2"/>
    <property type="match status" value="1"/>
</dbReference>
<dbReference type="PANTHER" id="PTHR12271">
    <property type="entry name" value="POLY A POLYMERASE CID PAP -RELATED"/>
    <property type="match status" value="1"/>
</dbReference>
<evidence type="ECO:0000256" key="9">
    <source>
        <dbReference type="ARBA" id="ARBA00022840"/>
    </source>
</evidence>
<comment type="catalytic activity">
    <reaction evidence="13">
        <text>RNA(n) + UTP = RNA(n)-3'-uridine ribonucleotide + diphosphate</text>
        <dbReference type="Rhea" id="RHEA:14785"/>
        <dbReference type="Rhea" id="RHEA-COMP:14527"/>
        <dbReference type="Rhea" id="RHEA-COMP:17348"/>
        <dbReference type="ChEBI" id="CHEBI:33019"/>
        <dbReference type="ChEBI" id="CHEBI:46398"/>
        <dbReference type="ChEBI" id="CHEBI:140395"/>
        <dbReference type="ChEBI" id="CHEBI:173116"/>
        <dbReference type="EC" id="2.7.7.52"/>
    </reaction>
</comment>
<evidence type="ECO:0000256" key="11">
    <source>
        <dbReference type="ARBA" id="ARBA00030790"/>
    </source>
</evidence>
<evidence type="ECO:0000256" key="6">
    <source>
        <dbReference type="ARBA" id="ARBA00022695"/>
    </source>
</evidence>
<dbReference type="InterPro" id="IPR054708">
    <property type="entry name" value="MTPAP-like_central"/>
</dbReference>
<dbReference type="CDD" id="cd05402">
    <property type="entry name" value="NT_PAP_TUTase"/>
    <property type="match status" value="1"/>
</dbReference>
<evidence type="ECO:0000256" key="13">
    <source>
        <dbReference type="ARBA" id="ARBA00049105"/>
    </source>
</evidence>
<comment type="cofactor">
    <cofactor evidence="1">
        <name>Mn(2+)</name>
        <dbReference type="ChEBI" id="CHEBI:29035"/>
    </cofactor>
</comment>
<feature type="region of interest" description="Disordered" evidence="15">
    <location>
        <begin position="260"/>
        <end position="296"/>
    </location>
</feature>
<dbReference type="Pfam" id="PF03828">
    <property type="entry name" value="PAP_assoc"/>
    <property type="match status" value="1"/>
</dbReference>
<evidence type="ECO:0000256" key="2">
    <source>
        <dbReference type="ARBA" id="ARBA00001946"/>
    </source>
</evidence>
<evidence type="ECO:0000256" key="10">
    <source>
        <dbReference type="ARBA" id="ARBA00022842"/>
    </source>
</evidence>
<evidence type="ECO:0000256" key="3">
    <source>
        <dbReference type="ARBA" id="ARBA00012472"/>
    </source>
</evidence>
<keyword evidence="14" id="KW-0694">RNA-binding</keyword>
<comment type="caution">
    <text evidence="17">The sequence shown here is derived from an EMBL/GenBank/DDBJ whole genome shotgun (WGS) entry which is preliminary data.</text>
</comment>
<dbReference type="AlphaFoldDB" id="A0A8J6JP92"/>
<feature type="compositionally biased region" description="Acidic residues" evidence="15">
    <location>
        <begin position="265"/>
        <end position="275"/>
    </location>
</feature>
<dbReference type="Pfam" id="PF00076">
    <property type="entry name" value="RRM_1"/>
    <property type="match status" value="1"/>
</dbReference>
<feature type="compositionally biased region" description="Basic residues" evidence="15">
    <location>
        <begin position="133"/>
        <end position="145"/>
    </location>
</feature>
<proteinExistence type="predicted"/>
<dbReference type="GO" id="GO:0016607">
    <property type="term" value="C:nuclear speck"/>
    <property type="evidence" value="ECO:0007669"/>
    <property type="project" value="TreeGrafter"/>
</dbReference>
<dbReference type="InterPro" id="IPR035979">
    <property type="entry name" value="RBD_domain_sf"/>
</dbReference>
<dbReference type="Proteomes" id="UP000770717">
    <property type="component" value="Unassembled WGS sequence"/>
</dbReference>
<dbReference type="InterPro" id="IPR012677">
    <property type="entry name" value="Nucleotide-bd_a/b_plait_sf"/>
</dbReference>
<dbReference type="InterPro" id="IPR002058">
    <property type="entry name" value="PAP_assoc"/>
</dbReference>
<accession>A0A8J6JP92</accession>
<evidence type="ECO:0000313" key="17">
    <source>
        <dbReference type="EMBL" id="KAG9469353.1"/>
    </source>
</evidence>
<reference evidence="17" key="1">
    <citation type="thesis" date="2020" institute="ProQuest LLC" country="789 East Eisenhower Parkway, Ann Arbor, MI, USA">
        <title>Comparative Genomics and Chromosome Evolution.</title>
        <authorList>
            <person name="Mudd A.B."/>
        </authorList>
    </citation>
    <scope>NUCLEOTIDE SEQUENCE</scope>
    <source>
        <strain evidence="17">HN-11 Male</strain>
        <tissue evidence="17">Kidney and liver</tissue>
    </source>
</reference>
<evidence type="ECO:0000313" key="18">
    <source>
        <dbReference type="Proteomes" id="UP000770717"/>
    </source>
</evidence>
<dbReference type="EC" id="2.7.7.52" evidence="3"/>
<dbReference type="GO" id="GO:0031123">
    <property type="term" value="P:RNA 3'-end processing"/>
    <property type="evidence" value="ECO:0007669"/>
    <property type="project" value="TreeGrafter"/>
</dbReference>
<dbReference type="InterPro" id="IPR013087">
    <property type="entry name" value="Znf_C2H2_type"/>
</dbReference>
<keyword evidence="8" id="KW-0547">Nucleotide-binding</keyword>
<keyword evidence="7" id="KW-0479">Metal-binding</keyword>
<gene>
    <name evidence="17" type="ORF">GDO78_020727</name>
</gene>
<dbReference type="SMART" id="SM00360">
    <property type="entry name" value="RRM"/>
    <property type="match status" value="1"/>
</dbReference>
<dbReference type="PROSITE" id="PS00028">
    <property type="entry name" value="ZINC_FINGER_C2H2_1"/>
    <property type="match status" value="1"/>
</dbReference>
<dbReference type="PANTHER" id="PTHR12271:SF127">
    <property type="entry name" value="SPECKLE TARGETED PIP5K1A-REGULATED POLY(A) POLYMERASE"/>
    <property type="match status" value="1"/>
</dbReference>
<dbReference type="GO" id="GO:0046872">
    <property type="term" value="F:metal ion binding"/>
    <property type="evidence" value="ECO:0007669"/>
    <property type="project" value="UniProtKB-KW"/>
</dbReference>
<keyword evidence="18" id="KW-1185">Reference proteome</keyword>
<evidence type="ECO:0000256" key="8">
    <source>
        <dbReference type="ARBA" id="ARBA00022741"/>
    </source>
</evidence>
<evidence type="ECO:0000256" key="12">
    <source>
        <dbReference type="ARBA" id="ARBA00033036"/>
    </source>
</evidence>
<evidence type="ECO:0000256" key="15">
    <source>
        <dbReference type="SAM" id="MobiDB-lite"/>
    </source>
</evidence>
<evidence type="ECO:0000256" key="7">
    <source>
        <dbReference type="ARBA" id="ARBA00022723"/>
    </source>
</evidence>
<dbReference type="GO" id="GO:1990817">
    <property type="term" value="F:poly(A) RNA polymerase activity"/>
    <property type="evidence" value="ECO:0007669"/>
    <property type="project" value="TreeGrafter"/>
</dbReference>
<dbReference type="Gene3D" id="3.30.70.330">
    <property type="match status" value="1"/>
</dbReference>
<evidence type="ECO:0000256" key="5">
    <source>
        <dbReference type="ARBA" id="ARBA00022679"/>
    </source>
</evidence>
<keyword evidence="5" id="KW-0808">Transferase</keyword>
<dbReference type="GO" id="GO:0003723">
    <property type="term" value="F:RNA binding"/>
    <property type="evidence" value="ECO:0007669"/>
    <property type="project" value="UniProtKB-UniRule"/>
</dbReference>
<dbReference type="SUPFAM" id="SSF54928">
    <property type="entry name" value="RNA-binding domain, RBD"/>
    <property type="match status" value="1"/>
</dbReference>
<dbReference type="InterPro" id="IPR000504">
    <property type="entry name" value="RRM_dom"/>
</dbReference>
<dbReference type="OrthoDB" id="2274644at2759"/>
<feature type="region of interest" description="Disordered" evidence="15">
    <location>
        <begin position="669"/>
        <end position="714"/>
    </location>
</feature>
<evidence type="ECO:0000256" key="14">
    <source>
        <dbReference type="PROSITE-ProRule" id="PRU00176"/>
    </source>
</evidence>
<dbReference type="GO" id="GO:0005524">
    <property type="term" value="F:ATP binding"/>
    <property type="evidence" value="ECO:0007669"/>
    <property type="project" value="UniProtKB-KW"/>
</dbReference>
<feature type="region of interest" description="Disordered" evidence="15">
    <location>
        <begin position="133"/>
        <end position="157"/>
    </location>
</feature>
<evidence type="ECO:0000256" key="4">
    <source>
        <dbReference type="ARBA" id="ARBA00021679"/>
    </source>
</evidence>
<dbReference type="GO" id="GO:0050265">
    <property type="term" value="F:RNA uridylyltransferase activity"/>
    <property type="evidence" value="ECO:0007669"/>
    <property type="project" value="UniProtKB-EC"/>
</dbReference>
<dbReference type="PROSITE" id="PS50102">
    <property type="entry name" value="RRM"/>
    <property type="match status" value="1"/>
</dbReference>
<protein>
    <recommendedName>
        <fullName evidence="4">Speckle targeted PIP5K1A-regulated poly(A) polymerase</fullName>
        <ecNumber evidence="3">2.7.7.52</ecNumber>
    </recommendedName>
    <alternativeName>
        <fullName evidence="11">RNA-binding motif protein 21</fullName>
    </alternativeName>
    <alternativeName>
        <fullName evidence="12">U6 snRNA-specific terminal uridylyltransferase 1</fullName>
    </alternativeName>
</protein>